<gene>
    <name evidence="1" type="ORF">METZ01_LOCUS45144</name>
</gene>
<dbReference type="EMBL" id="UINC01002046">
    <property type="protein sequence ID" value="SUZ92290.1"/>
    <property type="molecule type" value="Genomic_DNA"/>
</dbReference>
<reference evidence="1" key="1">
    <citation type="submission" date="2018-05" db="EMBL/GenBank/DDBJ databases">
        <authorList>
            <person name="Lanie J.A."/>
            <person name="Ng W.-L."/>
            <person name="Kazmierczak K.M."/>
            <person name="Andrzejewski T.M."/>
            <person name="Davidsen T.M."/>
            <person name="Wayne K.J."/>
            <person name="Tettelin H."/>
            <person name="Glass J.I."/>
            <person name="Rusch D."/>
            <person name="Podicherti R."/>
            <person name="Tsui H.-C.T."/>
            <person name="Winkler M.E."/>
        </authorList>
    </citation>
    <scope>NUCLEOTIDE SEQUENCE</scope>
</reference>
<dbReference type="AlphaFoldDB" id="A0A381RKC1"/>
<organism evidence="1">
    <name type="scientific">marine metagenome</name>
    <dbReference type="NCBI Taxonomy" id="408172"/>
    <lineage>
        <taxon>unclassified sequences</taxon>
        <taxon>metagenomes</taxon>
        <taxon>ecological metagenomes</taxon>
    </lineage>
</organism>
<name>A0A381RKC1_9ZZZZ</name>
<evidence type="ECO:0000313" key="1">
    <source>
        <dbReference type="EMBL" id="SUZ92290.1"/>
    </source>
</evidence>
<proteinExistence type="predicted"/>
<accession>A0A381RKC1</accession>
<sequence length="32" mass="3833">MKAMRQCIHTKNLRNEGNYVALGHQYNHQVYD</sequence>
<protein>
    <submittedName>
        <fullName evidence="1">Uncharacterized protein</fullName>
    </submittedName>
</protein>